<evidence type="ECO:0000313" key="1">
    <source>
        <dbReference type="EMBL" id="DAD81336.1"/>
    </source>
</evidence>
<sequence>MDITEYNLTIVLNDGEKIETVVTASIINYLRVTHKNSEKFSEMIFAIEINGREIFIKDIDYFMWHAIMEDK</sequence>
<proteinExistence type="predicted"/>
<reference evidence="1" key="1">
    <citation type="journal article" date="2021" name="Proc. Natl. Acad. Sci. U.S.A.">
        <title>A Catalog of Tens of Thousands of Viruses from Human Metagenomes Reveals Hidden Associations with Chronic Diseases.</title>
        <authorList>
            <person name="Tisza M.J."/>
            <person name="Buck C.B."/>
        </authorList>
    </citation>
    <scope>NUCLEOTIDE SEQUENCE</scope>
    <source>
        <strain evidence="1">CtHl62</strain>
    </source>
</reference>
<dbReference type="EMBL" id="BK014899">
    <property type="protein sequence ID" value="DAD81336.1"/>
    <property type="molecule type" value="Genomic_DNA"/>
</dbReference>
<organism evidence="1">
    <name type="scientific">Siphoviridae sp. ctHl62</name>
    <dbReference type="NCBI Taxonomy" id="2826235"/>
    <lineage>
        <taxon>Viruses</taxon>
        <taxon>Duplodnaviria</taxon>
        <taxon>Heunggongvirae</taxon>
        <taxon>Uroviricota</taxon>
        <taxon>Caudoviricetes</taxon>
    </lineage>
</organism>
<name>A0A8S5MGK6_9CAUD</name>
<accession>A0A8S5MGK6</accession>
<protein>
    <submittedName>
        <fullName evidence="1">Uncharacterized protein</fullName>
    </submittedName>
</protein>